<feature type="region of interest" description="Disordered" evidence="1">
    <location>
        <begin position="1"/>
        <end position="20"/>
    </location>
</feature>
<gene>
    <name evidence="2" type="ORF">ABAZ39_12250</name>
</gene>
<proteinExistence type="predicted"/>
<dbReference type="AlphaFoldDB" id="A0A060DEZ5"/>
<name>A0A060DEZ5_9PROT</name>
<dbReference type="KEGG" id="abq:ABAZ39_12250"/>
<dbReference type="EMBL" id="CP007793">
    <property type="protein sequence ID" value="AIB12746.1"/>
    <property type="molecule type" value="Genomic_DNA"/>
</dbReference>
<accession>A0A060DEZ5</accession>
<evidence type="ECO:0000313" key="2">
    <source>
        <dbReference type="EMBL" id="AIB12746.1"/>
    </source>
</evidence>
<sequence length="256" mass="28598">MNAASATAARSRVRQLPDNRTPAVSRRALLAGLAAMPMVVPVTDAPMGEPVLPLWQEWRAGMVQVEVLRSEWSRLEQELLQLVGANRFEETMKVGAPEAGDLLNIETRQLELDRSLDTLVRRIIDQPSQTRAGVAAKLALALELADPVERADPSWRLVQGALNELSALDHPRPTCDHDRPTMTRRRARIRWSKDAELLRLGAEHRKLLRRFHETLIVACLKSATAPEEAQWIGRYPYPAAMPPDDYAPTRPSGSTN</sequence>
<dbReference type="RefSeq" id="WP_038529628.1">
    <property type="nucleotide sequence ID" value="NZ_CP007793.1"/>
</dbReference>
<feature type="compositionally biased region" description="Low complexity" evidence="1">
    <location>
        <begin position="1"/>
        <end position="10"/>
    </location>
</feature>
<dbReference type="Proteomes" id="UP000027186">
    <property type="component" value="Chromosome"/>
</dbReference>
<protein>
    <submittedName>
        <fullName evidence="2">Uncharacterized protein</fullName>
    </submittedName>
</protein>
<reference evidence="2 3" key="1">
    <citation type="journal article" date="2014" name="Genome Announc.">
        <title>Complete Genome Sequence of the Model Rhizosphere Strain Azospirillum brasilense Az39, Successfully Applied in Agriculture.</title>
        <authorList>
            <person name="Rivera D."/>
            <person name="Revale S."/>
            <person name="Molina R."/>
            <person name="Gualpa J."/>
            <person name="Puente M."/>
            <person name="Maroniche G."/>
            <person name="Paris G."/>
            <person name="Baker D."/>
            <person name="Clavijo B."/>
            <person name="McLay K."/>
            <person name="Spaepen S."/>
            <person name="Perticari A."/>
            <person name="Vazquez M."/>
            <person name="Wisniewski-Dye F."/>
            <person name="Watkins C."/>
            <person name="Martinez-Abarca F."/>
            <person name="Vanderleyden J."/>
            <person name="Cassan F."/>
        </authorList>
    </citation>
    <scope>NUCLEOTIDE SEQUENCE [LARGE SCALE GENOMIC DNA]</scope>
    <source>
        <strain evidence="2 3">Az39</strain>
    </source>
</reference>
<evidence type="ECO:0000256" key="1">
    <source>
        <dbReference type="SAM" id="MobiDB-lite"/>
    </source>
</evidence>
<evidence type="ECO:0000313" key="3">
    <source>
        <dbReference type="Proteomes" id="UP000027186"/>
    </source>
</evidence>
<organism evidence="2 3">
    <name type="scientific">Azospirillum argentinense</name>
    <dbReference type="NCBI Taxonomy" id="2970906"/>
    <lineage>
        <taxon>Bacteria</taxon>
        <taxon>Pseudomonadati</taxon>
        <taxon>Pseudomonadota</taxon>
        <taxon>Alphaproteobacteria</taxon>
        <taxon>Rhodospirillales</taxon>
        <taxon>Azospirillaceae</taxon>
        <taxon>Azospirillum</taxon>
    </lineage>
</organism>